<dbReference type="PANTHER" id="PTHR10943:SF2">
    <property type="entry name" value="26S PROTEASOME NON-ATPASE REGULATORY SUBUNIT 1"/>
    <property type="match status" value="1"/>
</dbReference>
<feature type="domain" description="26S proteasome non-ATPase regulatory subunit 1/RPN2 N-terminal" evidence="8">
    <location>
        <begin position="6"/>
        <end position="332"/>
    </location>
</feature>
<feature type="region of interest" description="Disordered" evidence="6">
    <location>
        <begin position="829"/>
        <end position="867"/>
    </location>
</feature>
<comment type="subunit">
    <text evidence="5">Component of the 19S proteasome regulatory particle complex. The 26S proteasome consists of a 20S core particle (CP) and two 19S regulatory subunits (RP).</text>
</comment>
<dbReference type="InterPro" id="IPR016642">
    <property type="entry name" value="26S_Psome_Rpn2"/>
</dbReference>
<dbReference type="InterPro" id="IPR004155">
    <property type="entry name" value="PBS_lyase_HEAT"/>
</dbReference>
<sequence>MPVNITSAGGIIALLEETDDRLVVYALKQLNNLVDMFWAEIADSITIIEMLYENEQFKDRQLAALVASKVYYHLGSFENALQYALGADKLFNVDEPSEYVETIISKCIDHYTKLQVDNFQAKDQSDLKHIDPRLEDIVNRMFQRCLDDKKFKQAIGLAIETRRLDVLEKSILTSTNVTETISYAYKITLSLIQNRKFRNAILNLLVRIYSNLPNPDYVNVVQCLIYLDEPEQVASILENLVRANNVLMAFQIGLDLYENATQQFLLKVRNLLKALVTTSQPMDIGEGGAEVKQEEQQVKVNEELKVHIDKLLSILNGEITINTNMQFSIKNNHSDLLVLKTIKDAVRNSICHTATVICNSFMHCGTTSDQFLRDNLEWLARATNWAKFTATSSLGVIHKGHEKEALNLMSSYLPKDTGNSFPYSDGGGLYALGLIHANHGDNIIEYLFTQLKAATSEPVKHGACLGIGLAAMGTSRSDIYEELKDNLLKDDAVIGEAAGIGMGLVMLGSNSASALKDMLSYAQETQHEKILRGLAIGISLCMYGRLEEANTLIETLVSDKDPILRRSGMYTIAMAYCGTGNSEAIRRLLHVAVSDVNDDVRRAAVEALGFLLFRTPEQCPSIVSLLAESYNPHVRYGAAMALGIACAGTGNKEALAVLEPMLNDAVNYVRQGVLIAMSLVCIQHTESTCPKVKMLRETLLKIVTDKHDDVIAKYGAILAQGILDAGGRNMSVSLQTRNGQTDMSAVVGLLVFTQFWYWFPLAHFLSLAFQPTSLIGLNQDLKMPKIEFLSNASPSVFGYPAPMEEKKVDKKEKVEKAVLSTTSKKYRRDLDKKGDKVEEKMDVDEKVKTEETEKKEKEKEPDFELLQNPSRVIKPQLKVISLKSTRYQPLKDVSNGGFIMLRDTQPDQPEVLVELVKAGGPVKEDETPEPEAPEPFEWVDE</sequence>
<dbReference type="GO" id="GO:0008540">
    <property type="term" value="C:proteasome regulatory particle, base subcomplex"/>
    <property type="evidence" value="ECO:0007669"/>
    <property type="project" value="UniProtKB-UniRule"/>
</dbReference>
<dbReference type="InterPro" id="IPR048570">
    <property type="entry name" value="PSMD1_RPN2_N"/>
</dbReference>
<gene>
    <name evidence="9" type="ORF">OXX778_LOCUS534</name>
</gene>
<dbReference type="SMART" id="SM00567">
    <property type="entry name" value="EZ_HEAT"/>
    <property type="match status" value="2"/>
</dbReference>
<dbReference type="Pfam" id="PF01851">
    <property type="entry name" value="PC_rep"/>
    <property type="match status" value="3"/>
</dbReference>
<evidence type="ECO:0000313" key="9">
    <source>
        <dbReference type="EMBL" id="CAF0707844.1"/>
    </source>
</evidence>
<evidence type="ECO:0000256" key="4">
    <source>
        <dbReference type="ARBA" id="ARBA00022942"/>
    </source>
</evidence>
<dbReference type="InterPro" id="IPR016024">
    <property type="entry name" value="ARM-type_fold"/>
</dbReference>
<organism evidence="9 10">
    <name type="scientific">Brachionus calyciflorus</name>
    <dbReference type="NCBI Taxonomy" id="104777"/>
    <lineage>
        <taxon>Eukaryota</taxon>
        <taxon>Metazoa</taxon>
        <taxon>Spiralia</taxon>
        <taxon>Gnathifera</taxon>
        <taxon>Rotifera</taxon>
        <taxon>Eurotatoria</taxon>
        <taxon>Monogononta</taxon>
        <taxon>Pseudotrocha</taxon>
        <taxon>Ploima</taxon>
        <taxon>Brachionidae</taxon>
        <taxon>Brachionus</taxon>
    </lineage>
</organism>
<feature type="domain" description="26S proteasome regulatory subunit RPN2 C-terminal" evidence="7">
    <location>
        <begin position="772"/>
        <end position="913"/>
    </location>
</feature>
<dbReference type="GO" id="GO:0005634">
    <property type="term" value="C:nucleus"/>
    <property type="evidence" value="ECO:0007669"/>
    <property type="project" value="TreeGrafter"/>
</dbReference>
<dbReference type="SUPFAM" id="SSF48371">
    <property type="entry name" value="ARM repeat"/>
    <property type="match status" value="1"/>
</dbReference>
<feature type="region of interest" description="Disordered" evidence="6">
    <location>
        <begin position="919"/>
        <end position="941"/>
    </location>
</feature>
<keyword evidence="3" id="KW-0677">Repeat</keyword>
<name>A0A813M3L8_9BILA</name>
<evidence type="ECO:0000259" key="8">
    <source>
        <dbReference type="Pfam" id="PF21505"/>
    </source>
</evidence>
<evidence type="ECO:0000256" key="3">
    <source>
        <dbReference type="ARBA" id="ARBA00022737"/>
    </source>
</evidence>
<dbReference type="Pfam" id="PF21505">
    <property type="entry name" value="RPN2_N"/>
    <property type="match status" value="1"/>
</dbReference>
<dbReference type="GO" id="GO:0030234">
    <property type="term" value="F:enzyme regulator activity"/>
    <property type="evidence" value="ECO:0007669"/>
    <property type="project" value="UniProtKB-UniRule"/>
</dbReference>
<dbReference type="Pfam" id="PF13646">
    <property type="entry name" value="HEAT_2"/>
    <property type="match status" value="1"/>
</dbReference>
<dbReference type="AlphaFoldDB" id="A0A813M3L8"/>
<dbReference type="InterPro" id="IPR002015">
    <property type="entry name" value="Proteasome/cyclosome_rpt"/>
</dbReference>
<keyword evidence="10" id="KW-1185">Reference proteome</keyword>
<dbReference type="PANTHER" id="PTHR10943">
    <property type="entry name" value="26S PROTEASOME NON-ATPASE REGULATORY SUBUNIT"/>
    <property type="match status" value="1"/>
</dbReference>
<reference evidence="9" key="1">
    <citation type="submission" date="2021-02" db="EMBL/GenBank/DDBJ databases">
        <authorList>
            <person name="Nowell W R."/>
        </authorList>
    </citation>
    <scope>NUCLEOTIDE SEQUENCE</scope>
    <source>
        <strain evidence="9">Ploen Becks lab</strain>
    </source>
</reference>
<dbReference type="InterPro" id="IPR040623">
    <property type="entry name" value="RPN2_C"/>
</dbReference>
<protein>
    <recommendedName>
        <fullName evidence="2 5">26S proteasome non-ATPase regulatory subunit 1</fullName>
    </recommendedName>
</protein>
<evidence type="ECO:0000259" key="7">
    <source>
        <dbReference type="Pfam" id="PF18004"/>
    </source>
</evidence>
<comment type="similarity">
    <text evidence="1 5">Belongs to the proteasome subunit S1 family.</text>
</comment>
<evidence type="ECO:0000313" key="10">
    <source>
        <dbReference type="Proteomes" id="UP000663879"/>
    </source>
</evidence>
<proteinExistence type="inferred from homology"/>
<dbReference type="GO" id="GO:0034515">
    <property type="term" value="C:proteasome storage granule"/>
    <property type="evidence" value="ECO:0007669"/>
    <property type="project" value="TreeGrafter"/>
</dbReference>
<dbReference type="Gene3D" id="1.25.10.10">
    <property type="entry name" value="Leucine-rich Repeat Variant"/>
    <property type="match status" value="1"/>
</dbReference>
<accession>A0A813M3L8</accession>
<feature type="compositionally biased region" description="Basic and acidic residues" evidence="6">
    <location>
        <begin position="829"/>
        <end position="862"/>
    </location>
</feature>
<keyword evidence="4 5" id="KW-0647">Proteasome</keyword>
<dbReference type="GO" id="GO:0043161">
    <property type="term" value="P:proteasome-mediated ubiquitin-dependent protein catabolic process"/>
    <property type="evidence" value="ECO:0007669"/>
    <property type="project" value="TreeGrafter"/>
</dbReference>
<dbReference type="OrthoDB" id="261572at2759"/>
<evidence type="ECO:0000256" key="5">
    <source>
        <dbReference type="PIRNR" id="PIRNR015947"/>
    </source>
</evidence>
<dbReference type="PIRSF" id="PIRSF015947">
    <property type="entry name" value="26S_Psome_Rpn2"/>
    <property type="match status" value="1"/>
</dbReference>
<evidence type="ECO:0000256" key="6">
    <source>
        <dbReference type="SAM" id="MobiDB-lite"/>
    </source>
</evidence>
<comment type="function">
    <text evidence="5">Component of the 26S proteasome, a multiprotein complex involved in the ATP-dependent degradation of ubiquitinated proteins. This complex plays a key role in the maintenance of protein homeostasis by removing misfolded or damaged proteins, which could impair cellular functions, and by removing proteins whose functions are no longer required. Therefore, the proteasome participates in numerous cellular processes, including cell cycle progression, apoptosis, or DNA damage repair.</text>
</comment>
<evidence type="ECO:0000256" key="1">
    <source>
        <dbReference type="ARBA" id="ARBA00006308"/>
    </source>
</evidence>
<evidence type="ECO:0000256" key="2">
    <source>
        <dbReference type="ARBA" id="ARBA00014929"/>
    </source>
</evidence>
<feature type="compositionally biased region" description="Acidic residues" evidence="6">
    <location>
        <begin position="926"/>
        <end position="941"/>
    </location>
</feature>
<dbReference type="Proteomes" id="UP000663879">
    <property type="component" value="Unassembled WGS sequence"/>
</dbReference>
<dbReference type="EMBL" id="CAJNOC010000027">
    <property type="protein sequence ID" value="CAF0707844.1"/>
    <property type="molecule type" value="Genomic_DNA"/>
</dbReference>
<dbReference type="FunFam" id="1.25.10.10:FF:000017">
    <property type="entry name" value="26S proteasome non-ATPase regulatory subunit 1"/>
    <property type="match status" value="1"/>
</dbReference>
<comment type="caution">
    <text evidence="9">The sequence shown here is derived from an EMBL/GenBank/DDBJ whole genome shotgun (WGS) entry which is preliminary data.</text>
</comment>
<dbReference type="Pfam" id="PF18004">
    <property type="entry name" value="RPN2_C"/>
    <property type="match status" value="1"/>
</dbReference>
<dbReference type="GO" id="GO:0042176">
    <property type="term" value="P:regulation of protein catabolic process"/>
    <property type="evidence" value="ECO:0007669"/>
    <property type="project" value="UniProtKB-UniRule"/>
</dbReference>
<dbReference type="InterPro" id="IPR011989">
    <property type="entry name" value="ARM-like"/>
</dbReference>